<dbReference type="CDD" id="cd17045">
    <property type="entry name" value="Ubl_TBCEL"/>
    <property type="match status" value="1"/>
</dbReference>
<dbReference type="STRING" id="8022.A0A060XE75"/>
<feature type="compositionally biased region" description="Low complexity" evidence="3">
    <location>
        <begin position="11"/>
        <end position="21"/>
    </location>
</feature>
<evidence type="ECO:0000256" key="1">
    <source>
        <dbReference type="ARBA" id="ARBA00022614"/>
    </source>
</evidence>
<feature type="region of interest" description="Disordered" evidence="3">
    <location>
        <begin position="1"/>
        <end position="59"/>
    </location>
</feature>
<evidence type="ECO:0000313" key="5">
    <source>
        <dbReference type="EMBL" id="CDQ75170.1"/>
    </source>
</evidence>
<keyword evidence="2" id="KW-0677">Repeat</keyword>
<dbReference type="AlphaFoldDB" id="A0A060XE75"/>
<dbReference type="Gene3D" id="3.80.10.10">
    <property type="entry name" value="Ribonuclease Inhibitor"/>
    <property type="match status" value="3"/>
</dbReference>
<evidence type="ECO:0000259" key="4">
    <source>
        <dbReference type="Pfam" id="PF14560"/>
    </source>
</evidence>
<dbReference type="InterPro" id="IPR047991">
    <property type="entry name" value="TBCEL_Ubl"/>
</dbReference>
<dbReference type="PANTHER" id="PTHR24366:SF96">
    <property type="entry name" value="LEUCINE RICH REPEAT CONTAINING 53"/>
    <property type="match status" value="1"/>
</dbReference>
<protein>
    <recommendedName>
        <fullName evidence="4">Ubiquitin-like domain-containing protein</fullName>
    </recommendedName>
</protein>
<organism evidence="5 6">
    <name type="scientific">Oncorhynchus mykiss</name>
    <name type="common">Rainbow trout</name>
    <name type="synonym">Salmo gairdneri</name>
    <dbReference type="NCBI Taxonomy" id="8022"/>
    <lineage>
        <taxon>Eukaryota</taxon>
        <taxon>Metazoa</taxon>
        <taxon>Chordata</taxon>
        <taxon>Craniata</taxon>
        <taxon>Vertebrata</taxon>
        <taxon>Euteleostomi</taxon>
        <taxon>Actinopterygii</taxon>
        <taxon>Neopterygii</taxon>
        <taxon>Teleostei</taxon>
        <taxon>Protacanthopterygii</taxon>
        <taxon>Salmoniformes</taxon>
        <taxon>Salmonidae</taxon>
        <taxon>Salmoninae</taxon>
        <taxon>Oncorhynchus</taxon>
    </lineage>
</organism>
<dbReference type="SUPFAM" id="SSF52058">
    <property type="entry name" value="L domain-like"/>
    <property type="match status" value="1"/>
</dbReference>
<sequence>MTQADRQLFNSKSQWSSLSSSAHGADTMGGQHNTLRNLSSPAQPATMEPSLQKPTMSCDSGPVERNIAGADPAKLTSMSVWLFYHFGDPADPEGMWDSGAVDPPEEEGRTFMQVLSEKYSPENFPYRRGPGMGVVVVPTLPQGSPMKDRLNLPSVLVLAGCGISHAGEQREIAAFCAHVMELDLSHNKFQDWHEISKIVSNIPNLDFLNLSSNPLSEVVLEPSGAKAFARVRRLVLNNTQVSWNTVLVLTREMPELEELFLCLNEYTTVSASTVPCPTLRLLHITDNNLQDWAEVRKIGPMFPGLETLVMSNCNLSSIQDSEEMLRRLFPNLRSINLHNSALNRWEDIEKLNQGFPYCRPIPTRSVGASWYHSKFLWELLGDVVTDGEREDSERFFIRYHVDYPEEELPYRYHCLVTKYGKLEPLAEIDLRPRCHAKVEVHCEDKVAEVSIRLDQTVAELKKQLRTVVQLSANQMRLYYIDKECVFGPEEMKYHTRALHSYSIQDGDELLVFLLQCFCFTFISLNIAHLKDSESSYQLISARV</sequence>
<dbReference type="FunFam" id="3.10.20.90:FF:000115">
    <property type="entry name" value="tubulin-specific chaperone cofactor E-like protein"/>
    <property type="match status" value="1"/>
</dbReference>
<proteinExistence type="predicted"/>
<name>A0A060XE75_ONCMY</name>
<feature type="domain" description="Ubiquitin-like" evidence="4">
    <location>
        <begin position="440"/>
        <end position="511"/>
    </location>
</feature>
<dbReference type="SUPFAM" id="SSF54236">
    <property type="entry name" value="Ubiquitin-like"/>
    <property type="match status" value="1"/>
</dbReference>
<dbReference type="PANTHER" id="PTHR24366">
    <property type="entry name" value="IG(IMMUNOGLOBULIN) AND LRR(LEUCINE RICH REPEAT) DOMAINS"/>
    <property type="match status" value="1"/>
</dbReference>
<gene>
    <name evidence="5" type="ORF">GSONMT00062623001</name>
</gene>
<dbReference type="FunFam" id="3.80.10.10:FF:000837">
    <property type="entry name" value="Tubulin folding cofactor E-like a"/>
    <property type="match status" value="1"/>
</dbReference>
<dbReference type="InterPro" id="IPR032675">
    <property type="entry name" value="LRR_dom_sf"/>
</dbReference>
<dbReference type="Gene3D" id="3.10.20.90">
    <property type="entry name" value="Phosphatidylinositol 3-kinase Catalytic Subunit, Chain A, domain 1"/>
    <property type="match status" value="1"/>
</dbReference>
<evidence type="ECO:0000256" key="2">
    <source>
        <dbReference type="ARBA" id="ARBA00022737"/>
    </source>
</evidence>
<dbReference type="EMBL" id="FR905033">
    <property type="protein sequence ID" value="CDQ75170.1"/>
    <property type="molecule type" value="Genomic_DNA"/>
</dbReference>
<reference evidence="5" key="2">
    <citation type="submission" date="2014-03" db="EMBL/GenBank/DDBJ databases">
        <authorList>
            <person name="Genoscope - CEA"/>
        </authorList>
    </citation>
    <scope>NUCLEOTIDE SEQUENCE</scope>
</reference>
<evidence type="ECO:0000256" key="3">
    <source>
        <dbReference type="SAM" id="MobiDB-lite"/>
    </source>
</evidence>
<dbReference type="Proteomes" id="UP000193380">
    <property type="component" value="Unassembled WGS sequence"/>
</dbReference>
<feature type="compositionally biased region" description="Polar residues" evidence="3">
    <location>
        <begin position="30"/>
        <end position="43"/>
    </location>
</feature>
<evidence type="ECO:0000313" key="6">
    <source>
        <dbReference type="Proteomes" id="UP000193380"/>
    </source>
</evidence>
<reference evidence="5" key="1">
    <citation type="journal article" date="2014" name="Nat. Commun.">
        <title>The rainbow trout genome provides novel insights into evolution after whole-genome duplication in vertebrates.</title>
        <authorList>
            <person name="Berthelot C."/>
            <person name="Brunet F."/>
            <person name="Chalopin D."/>
            <person name="Juanchich A."/>
            <person name="Bernard M."/>
            <person name="Noel B."/>
            <person name="Bento P."/>
            <person name="Da Silva C."/>
            <person name="Labadie K."/>
            <person name="Alberti A."/>
            <person name="Aury J.M."/>
            <person name="Louis A."/>
            <person name="Dehais P."/>
            <person name="Bardou P."/>
            <person name="Montfort J."/>
            <person name="Klopp C."/>
            <person name="Cabau C."/>
            <person name="Gaspin C."/>
            <person name="Thorgaard G.H."/>
            <person name="Boussaha M."/>
            <person name="Quillet E."/>
            <person name="Guyomard R."/>
            <person name="Galiana D."/>
            <person name="Bobe J."/>
            <person name="Volff J.N."/>
            <person name="Genet C."/>
            <person name="Wincker P."/>
            <person name="Jaillon O."/>
            <person name="Roest Crollius H."/>
            <person name="Guiguen Y."/>
        </authorList>
    </citation>
    <scope>NUCLEOTIDE SEQUENCE [LARGE SCALE GENOMIC DNA]</scope>
</reference>
<accession>A0A060XE75</accession>
<feature type="compositionally biased region" description="Polar residues" evidence="3">
    <location>
        <begin position="1"/>
        <end position="10"/>
    </location>
</feature>
<dbReference type="InterPro" id="IPR000626">
    <property type="entry name" value="Ubiquitin-like_dom"/>
</dbReference>
<keyword evidence="1" id="KW-0433">Leucine-rich repeat</keyword>
<dbReference type="PaxDb" id="8022-A0A060XE75"/>
<dbReference type="InterPro" id="IPR029071">
    <property type="entry name" value="Ubiquitin-like_domsf"/>
</dbReference>
<dbReference type="Pfam" id="PF14560">
    <property type="entry name" value="Ubiquitin_2"/>
    <property type="match status" value="1"/>
</dbReference>